<dbReference type="GO" id="GO:0005694">
    <property type="term" value="C:chromosome"/>
    <property type="evidence" value="ECO:0007669"/>
    <property type="project" value="UniProtKB-ARBA"/>
</dbReference>
<evidence type="ECO:0000256" key="1">
    <source>
        <dbReference type="ARBA" id="ARBA00004123"/>
    </source>
</evidence>
<dbReference type="EMBL" id="CAXKWB010110844">
    <property type="protein sequence ID" value="CAL4232785.1"/>
    <property type="molecule type" value="Genomic_DNA"/>
</dbReference>
<keyword evidence="8" id="KW-0539">Nucleus</keyword>
<keyword evidence="12" id="KW-1185">Reference proteome</keyword>
<dbReference type="GO" id="GO:0005634">
    <property type="term" value="C:nucleus"/>
    <property type="evidence" value="ECO:0007669"/>
    <property type="project" value="UniProtKB-SubCell"/>
</dbReference>
<feature type="non-terminal residue" evidence="11">
    <location>
        <position position="100"/>
    </location>
</feature>
<name>A0AAV2SRQ0_MEGNR</name>
<keyword evidence="4 9" id="KW-0863">Zinc-finger</keyword>
<evidence type="ECO:0000256" key="9">
    <source>
        <dbReference type="PROSITE-ProRule" id="PRU00042"/>
    </source>
</evidence>
<evidence type="ECO:0000256" key="4">
    <source>
        <dbReference type="ARBA" id="ARBA00022771"/>
    </source>
</evidence>
<keyword evidence="5" id="KW-0862">Zinc</keyword>
<evidence type="ECO:0000256" key="5">
    <source>
        <dbReference type="ARBA" id="ARBA00022833"/>
    </source>
</evidence>
<dbReference type="GO" id="GO:0008270">
    <property type="term" value="F:zinc ion binding"/>
    <property type="evidence" value="ECO:0007669"/>
    <property type="project" value="UniProtKB-KW"/>
</dbReference>
<dbReference type="PANTHER" id="PTHR47772">
    <property type="entry name" value="ZINC FINGER PROTEIN 200"/>
    <property type="match status" value="1"/>
</dbReference>
<dbReference type="Gene3D" id="3.30.160.60">
    <property type="entry name" value="Classic Zinc Finger"/>
    <property type="match status" value="2"/>
</dbReference>
<feature type="non-terminal residue" evidence="11">
    <location>
        <position position="1"/>
    </location>
</feature>
<dbReference type="SUPFAM" id="SSF57667">
    <property type="entry name" value="beta-beta-alpha zinc fingers"/>
    <property type="match status" value="1"/>
</dbReference>
<gene>
    <name evidence="11" type="ORF">MNOR_LOCUS39893</name>
</gene>
<dbReference type="GO" id="GO:0043565">
    <property type="term" value="F:sequence-specific DNA binding"/>
    <property type="evidence" value="ECO:0007669"/>
    <property type="project" value="UniProtKB-ARBA"/>
</dbReference>
<dbReference type="InterPro" id="IPR013087">
    <property type="entry name" value="Znf_C2H2_type"/>
</dbReference>
<feature type="domain" description="C2H2-type" evidence="10">
    <location>
        <begin position="54"/>
        <end position="81"/>
    </location>
</feature>
<evidence type="ECO:0000256" key="6">
    <source>
        <dbReference type="ARBA" id="ARBA00023015"/>
    </source>
</evidence>
<organism evidence="11 12">
    <name type="scientific">Meganyctiphanes norvegica</name>
    <name type="common">Northern krill</name>
    <name type="synonym">Thysanopoda norvegica</name>
    <dbReference type="NCBI Taxonomy" id="48144"/>
    <lineage>
        <taxon>Eukaryota</taxon>
        <taxon>Metazoa</taxon>
        <taxon>Ecdysozoa</taxon>
        <taxon>Arthropoda</taxon>
        <taxon>Crustacea</taxon>
        <taxon>Multicrustacea</taxon>
        <taxon>Malacostraca</taxon>
        <taxon>Eumalacostraca</taxon>
        <taxon>Eucarida</taxon>
        <taxon>Euphausiacea</taxon>
        <taxon>Euphausiidae</taxon>
        <taxon>Meganyctiphanes</taxon>
    </lineage>
</organism>
<evidence type="ECO:0000313" key="12">
    <source>
        <dbReference type="Proteomes" id="UP001497623"/>
    </source>
</evidence>
<evidence type="ECO:0000256" key="2">
    <source>
        <dbReference type="ARBA" id="ARBA00022723"/>
    </source>
</evidence>
<keyword evidence="2" id="KW-0479">Metal-binding</keyword>
<dbReference type="AlphaFoldDB" id="A0AAV2SRQ0"/>
<keyword evidence="3" id="KW-0677">Repeat</keyword>
<dbReference type="Proteomes" id="UP001497623">
    <property type="component" value="Unassembled WGS sequence"/>
</dbReference>
<evidence type="ECO:0000256" key="3">
    <source>
        <dbReference type="ARBA" id="ARBA00022737"/>
    </source>
</evidence>
<dbReference type="PANTHER" id="PTHR47772:SF13">
    <property type="entry name" value="GASTRULA ZINC FINGER PROTEIN XLCGF49.1-LIKE-RELATED"/>
    <property type="match status" value="1"/>
</dbReference>
<dbReference type="InterPro" id="IPR036236">
    <property type="entry name" value="Znf_C2H2_sf"/>
</dbReference>
<proteinExistence type="predicted"/>
<reference evidence="11 12" key="1">
    <citation type="submission" date="2024-05" db="EMBL/GenBank/DDBJ databases">
        <authorList>
            <person name="Wallberg A."/>
        </authorList>
    </citation>
    <scope>NUCLEOTIDE SEQUENCE [LARGE SCALE GENOMIC DNA]</scope>
</reference>
<evidence type="ECO:0000256" key="8">
    <source>
        <dbReference type="ARBA" id="ARBA00023242"/>
    </source>
</evidence>
<dbReference type="FunFam" id="3.30.160.60:FF:001732">
    <property type="entry name" value="Zgc:162936"/>
    <property type="match status" value="1"/>
</dbReference>
<comment type="subcellular location">
    <subcellularLocation>
        <location evidence="1">Nucleus</location>
    </subcellularLocation>
</comment>
<dbReference type="PROSITE" id="PS50157">
    <property type="entry name" value="ZINC_FINGER_C2H2_2"/>
    <property type="match status" value="2"/>
</dbReference>
<accession>A0AAV2SRQ0</accession>
<dbReference type="InterPro" id="IPR050636">
    <property type="entry name" value="C2H2-ZF_domain-containing"/>
</dbReference>
<evidence type="ECO:0000313" key="11">
    <source>
        <dbReference type="EMBL" id="CAL4232785.1"/>
    </source>
</evidence>
<sequence>IEVKVKEEIELNQEPIKLHVVEIKLKEEIEINEEPIYFKNESYLVNTGLTPIGYQYSRCDKAFVHGQNILDHLKTHTGEKPFKCIQCDKTFSNKVFLINH</sequence>
<keyword evidence="7" id="KW-0804">Transcription</keyword>
<dbReference type="GO" id="GO:0045893">
    <property type="term" value="P:positive regulation of DNA-templated transcription"/>
    <property type="evidence" value="ECO:0007669"/>
    <property type="project" value="UniProtKB-ARBA"/>
</dbReference>
<evidence type="ECO:0000259" key="10">
    <source>
        <dbReference type="PROSITE" id="PS50157"/>
    </source>
</evidence>
<evidence type="ECO:0000256" key="7">
    <source>
        <dbReference type="ARBA" id="ARBA00023163"/>
    </source>
</evidence>
<protein>
    <recommendedName>
        <fullName evidence="10">C2H2-type domain-containing protein</fullName>
    </recommendedName>
</protein>
<keyword evidence="6" id="KW-0805">Transcription regulation</keyword>
<comment type="caution">
    <text evidence="11">The sequence shown here is derived from an EMBL/GenBank/DDBJ whole genome shotgun (WGS) entry which is preliminary data.</text>
</comment>
<feature type="domain" description="C2H2-type" evidence="10">
    <location>
        <begin position="82"/>
        <end position="100"/>
    </location>
</feature>